<accession>A0ABN9RST5</accession>
<feature type="compositionally biased region" description="Basic and acidic residues" evidence="1">
    <location>
        <begin position="220"/>
        <end position="230"/>
    </location>
</feature>
<organism evidence="2 3">
    <name type="scientific">Prorocentrum cordatum</name>
    <dbReference type="NCBI Taxonomy" id="2364126"/>
    <lineage>
        <taxon>Eukaryota</taxon>
        <taxon>Sar</taxon>
        <taxon>Alveolata</taxon>
        <taxon>Dinophyceae</taxon>
        <taxon>Prorocentrales</taxon>
        <taxon>Prorocentraceae</taxon>
        <taxon>Prorocentrum</taxon>
    </lineage>
</organism>
<evidence type="ECO:0000313" key="3">
    <source>
        <dbReference type="Proteomes" id="UP001189429"/>
    </source>
</evidence>
<protein>
    <submittedName>
        <fullName evidence="2">Uncharacterized protein</fullName>
    </submittedName>
</protein>
<feature type="compositionally biased region" description="Polar residues" evidence="1">
    <location>
        <begin position="155"/>
        <end position="177"/>
    </location>
</feature>
<reference evidence="2" key="1">
    <citation type="submission" date="2023-10" db="EMBL/GenBank/DDBJ databases">
        <authorList>
            <person name="Chen Y."/>
            <person name="Shah S."/>
            <person name="Dougan E. K."/>
            <person name="Thang M."/>
            <person name="Chan C."/>
        </authorList>
    </citation>
    <scope>NUCLEOTIDE SEQUENCE [LARGE SCALE GENOMIC DNA]</scope>
</reference>
<dbReference type="EMBL" id="CAUYUJ010007836">
    <property type="protein sequence ID" value="CAK0822120.1"/>
    <property type="molecule type" value="Genomic_DNA"/>
</dbReference>
<keyword evidence="3" id="KW-1185">Reference proteome</keyword>
<evidence type="ECO:0000256" key="1">
    <source>
        <dbReference type="SAM" id="MobiDB-lite"/>
    </source>
</evidence>
<feature type="compositionally biased region" description="Low complexity" evidence="1">
    <location>
        <begin position="92"/>
        <end position="106"/>
    </location>
</feature>
<feature type="region of interest" description="Disordered" evidence="1">
    <location>
        <begin position="1"/>
        <end position="33"/>
    </location>
</feature>
<proteinExistence type="predicted"/>
<sequence length="262" mass="26866">MAEAAEGTRQQAKADRPEPPNPLPALDGTAPGGHKCAARLAEIRCRLLEDVGALDSVLASLPGGGSAPSHLVQLERRWPPSPPPSARRRPSPRAARVGAAHAAQGGLSPAAGGAHSCDGGPLATQISTGAECVKPTEQPAQPSDESADLPPQPVVSRTSGSRVSESRSAGSKTVSSRFSEKVFAAAAVERGEKDRSSPGSPVSVKPPGVDARRRSGASEPRGKRAEGVFSDHKESMGSSFELFFGLVIGSNALMSGFSGDVR</sequence>
<dbReference type="Proteomes" id="UP001189429">
    <property type="component" value="Unassembled WGS sequence"/>
</dbReference>
<name>A0ABN9RST5_9DINO</name>
<gene>
    <name evidence="2" type="ORF">PCOR1329_LOCUS23217</name>
</gene>
<evidence type="ECO:0000313" key="2">
    <source>
        <dbReference type="EMBL" id="CAK0822120.1"/>
    </source>
</evidence>
<feature type="region of interest" description="Disordered" evidence="1">
    <location>
        <begin position="58"/>
        <end position="230"/>
    </location>
</feature>
<comment type="caution">
    <text evidence="2">The sequence shown here is derived from an EMBL/GenBank/DDBJ whole genome shotgun (WGS) entry which is preliminary data.</text>
</comment>
<feature type="compositionally biased region" description="Low complexity" evidence="1">
    <location>
        <begin position="197"/>
        <end position="209"/>
    </location>
</feature>